<dbReference type="Proteomes" id="UP000034140">
    <property type="component" value="Unassembled WGS sequence"/>
</dbReference>
<dbReference type="Gene3D" id="3.30.450.330">
    <property type="match status" value="1"/>
</dbReference>
<keyword evidence="6" id="KW-0808">Transferase</keyword>
<dbReference type="Pfam" id="PF03717">
    <property type="entry name" value="PBP_dimer"/>
    <property type="match status" value="1"/>
</dbReference>
<dbReference type="PANTHER" id="PTHR30627">
    <property type="entry name" value="PEPTIDOGLYCAN D,D-TRANSPEPTIDASE"/>
    <property type="match status" value="1"/>
</dbReference>
<name>A0A0G0DUY3_9BACT</name>
<feature type="transmembrane region" description="Helical" evidence="3">
    <location>
        <begin position="27"/>
        <end position="47"/>
    </location>
</feature>
<dbReference type="Pfam" id="PF00905">
    <property type="entry name" value="Transpeptidase"/>
    <property type="match status" value="1"/>
</dbReference>
<gene>
    <name evidence="6" type="ORF">UR96_C0005G0025</name>
</gene>
<feature type="domain" description="Penicillin-binding protein dimerisation" evidence="5">
    <location>
        <begin position="71"/>
        <end position="236"/>
    </location>
</feature>
<dbReference type="Gene3D" id="3.40.710.10">
    <property type="entry name" value="DD-peptidase/beta-lactamase superfamily"/>
    <property type="match status" value="1"/>
</dbReference>
<evidence type="ECO:0000256" key="3">
    <source>
        <dbReference type="SAM" id="Phobius"/>
    </source>
</evidence>
<dbReference type="GO" id="GO:0071555">
    <property type="term" value="P:cell wall organization"/>
    <property type="evidence" value="ECO:0007669"/>
    <property type="project" value="TreeGrafter"/>
</dbReference>
<evidence type="ECO:0000313" key="6">
    <source>
        <dbReference type="EMBL" id="KKP92786.1"/>
    </source>
</evidence>
<evidence type="ECO:0000256" key="2">
    <source>
        <dbReference type="ARBA" id="ARBA00023136"/>
    </source>
</evidence>
<dbReference type="SUPFAM" id="SSF56519">
    <property type="entry name" value="Penicillin binding protein dimerisation domain"/>
    <property type="match status" value="1"/>
</dbReference>
<evidence type="ECO:0000313" key="7">
    <source>
        <dbReference type="Proteomes" id="UP000034140"/>
    </source>
</evidence>
<keyword evidence="3" id="KW-0812">Transmembrane</keyword>
<keyword evidence="2 3" id="KW-0472">Membrane</keyword>
<dbReference type="InterPro" id="IPR012338">
    <property type="entry name" value="Beta-lactam/transpept-like"/>
</dbReference>
<comment type="caution">
    <text evidence="6">The sequence shown here is derived from an EMBL/GenBank/DDBJ whole genome shotgun (WGS) entry which is preliminary data.</text>
</comment>
<proteinExistence type="predicted"/>
<dbReference type="InterPro" id="IPR001460">
    <property type="entry name" value="PCN-bd_Tpept"/>
</dbReference>
<evidence type="ECO:0000256" key="1">
    <source>
        <dbReference type="ARBA" id="ARBA00004370"/>
    </source>
</evidence>
<feature type="domain" description="Penicillin-binding protein transpeptidase" evidence="4">
    <location>
        <begin position="278"/>
        <end position="596"/>
    </location>
</feature>
<dbReference type="AlphaFoldDB" id="A0A0G0DUY3"/>
<dbReference type="GO" id="GO:0005886">
    <property type="term" value="C:plasma membrane"/>
    <property type="evidence" value="ECO:0007669"/>
    <property type="project" value="TreeGrafter"/>
</dbReference>
<dbReference type="GO" id="GO:0008658">
    <property type="term" value="F:penicillin binding"/>
    <property type="evidence" value="ECO:0007669"/>
    <property type="project" value="InterPro"/>
</dbReference>
<dbReference type="SUPFAM" id="SSF56601">
    <property type="entry name" value="beta-lactamase/transpeptidase-like"/>
    <property type="match status" value="1"/>
</dbReference>
<dbReference type="GO" id="GO:0016740">
    <property type="term" value="F:transferase activity"/>
    <property type="evidence" value="ECO:0007669"/>
    <property type="project" value="UniProtKB-KW"/>
</dbReference>
<accession>A0A0G0DUY3</accession>
<organism evidence="6 7">
    <name type="scientific">candidate division WS6 bacterium GW2011_GWC1_36_11</name>
    <dbReference type="NCBI Taxonomy" id="1619090"/>
    <lineage>
        <taxon>Bacteria</taxon>
        <taxon>Candidatus Dojkabacteria</taxon>
    </lineage>
</organism>
<dbReference type="EMBL" id="LBRE01000005">
    <property type="protein sequence ID" value="KKP92786.1"/>
    <property type="molecule type" value="Genomic_DNA"/>
</dbReference>
<reference evidence="6 7" key="1">
    <citation type="journal article" date="2015" name="Nature">
        <title>rRNA introns, odd ribosomes, and small enigmatic genomes across a large radiation of phyla.</title>
        <authorList>
            <person name="Brown C.T."/>
            <person name="Hug L.A."/>
            <person name="Thomas B.C."/>
            <person name="Sharon I."/>
            <person name="Castelle C.J."/>
            <person name="Singh A."/>
            <person name="Wilkins M.J."/>
            <person name="Williams K.H."/>
            <person name="Banfield J.F."/>
        </authorList>
    </citation>
    <scope>NUCLEOTIDE SEQUENCE [LARGE SCALE GENOMIC DNA]</scope>
</reference>
<dbReference type="Gene3D" id="3.90.1310.10">
    <property type="entry name" value="Penicillin-binding protein 2a (Domain 2)"/>
    <property type="match status" value="1"/>
</dbReference>
<comment type="subcellular location">
    <subcellularLocation>
        <location evidence="1">Membrane</location>
    </subcellularLocation>
</comment>
<dbReference type="InterPro" id="IPR050515">
    <property type="entry name" value="Beta-lactam/transpept"/>
</dbReference>
<dbReference type="InterPro" id="IPR005311">
    <property type="entry name" value="PBP_dimer"/>
</dbReference>
<evidence type="ECO:0000259" key="4">
    <source>
        <dbReference type="Pfam" id="PF00905"/>
    </source>
</evidence>
<protein>
    <submittedName>
        <fullName evidence="6">Peptidoglycan glycosyltransferase</fullName>
    </submittedName>
</protein>
<evidence type="ECO:0000259" key="5">
    <source>
        <dbReference type="Pfam" id="PF03717"/>
    </source>
</evidence>
<keyword evidence="3" id="KW-1133">Transmembrane helix</keyword>
<dbReference type="PANTHER" id="PTHR30627:SF1">
    <property type="entry name" value="PEPTIDOGLYCAN D,D-TRANSPEPTIDASE FTSI"/>
    <property type="match status" value="1"/>
</dbReference>
<sequence>MARLNHLYTSQKKVRGKKISTKSPHNNFTLVGYAISILAGLILFQIFRWQVIDSESLKLLASEQYQSSGTQTASRGKITAADGTILAVDQPVWDIFATLSTDETERAKFFNEKDKFVTEVASILGVEKSTIEEKITDDFVYVSLAKNISTDIKNALAQDEIFGTGTAGFGLYFENKEQRVYPNGSLAAHLLGFIGKNAEGEPLGQYGLQGYYFRDLNGSEGYTYEEKDSAGNVILTSEYDPILPREGKDFTLTIIPNLQTKVEEQLAKGVKDTRSKSGSVIIMDPETGAILAMANYPTYLPAEYWRISEPWILKNRAVSDVYEYGSVQKPITLAIALDAGTIKEDYTCNDKTGSLDLYKETGYLDLKGRFIYTWNKRPNGVLNIAGIFAKSNNPCAAKAGLTVPLPTFYSYLQAFGIGQFLGVGLQDESTSYMKPLEQWTLLDQITASYGQGISATELQVVSALSAIANHGTRMRPYVISQISDEKETIDIKPQVLSQPVSKEVADIISKDMAEGVQQDAFGGLAKELKNYKIAGKTGTAQVAKSDGVGYLDNLSNATAIGFAPYDDPKFIMIVKLEEPQVSTYASYTSVPVWQDIFLAIKDDLEIQKGN</sequence>
<dbReference type="InterPro" id="IPR036138">
    <property type="entry name" value="PBP_dimer_sf"/>
</dbReference>